<evidence type="ECO:0000313" key="2">
    <source>
        <dbReference type="Proteomes" id="UP000306324"/>
    </source>
</evidence>
<sequence length="44" mass="4921">MDLPLPQVVCYCFVNALHNGPADLAKRFGASGKVNRQWLFQLTT</sequence>
<accession>A0A5S4ERF1</accession>
<protein>
    <submittedName>
        <fullName evidence="1">Uncharacterized protein</fullName>
    </submittedName>
</protein>
<comment type="caution">
    <text evidence="1">The sequence shown here is derived from an EMBL/GenBank/DDBJ whole genome shotgun (WGS) entry which is preliminary data.</text>
</comment>
<name>A0A5S4ERF1_9PROT</name>
<evidence type="ECO:0000313" key="1">
    <source>
        <dbReference type="EMBL" id="TMQ77908.1"/>
    </source>
</evidence>
<gene>
    <name evidence="1" type="ORF">ACCUM_2508</name>
</gene>
<proteinExistence type="predicted"/>
<dbReference type="AlphaFoldDB" id="A0A5S4ERF1"/>
<keyword evidence="2" id="KW-1185">Reference proteome</keyword>
<organism evidence="1 2">
    <name type="scientific">Candidatus Accumulibacter phosphatis</name>
    <dbReference type="NCBI Taxonomy" id="327160"/>
    <lineage>
        <taxon>Bacteria</taxon>
        <taxon>Pseudomonadati</taxon>
        <taxon>Pseudomonadota</taxon>
        <taxon>Betaproteobacteria</taxon>
        <taxon>Candidatus Accumulibacter</taxon>
    </lineage>
</organism>
<dbReference type="EMBL" id="SWAD01000015">
    <property type="protein sequence ID" value="TMQ77908.1"/>
    <property type="molecule type" value="Genomic_DNA"/>
</dbReference>
<reference evidence="1 2" key="1">
    <citation type="submission" date="2019-04" db="EMBL/GenBank/DDBJ databases">
        <title>A novel phosphate-accumulating bacterium identified in bioreactor for phosphate removal from wastewater.</title>
        <authorList>
            <person name="Kotlyarov R.Y."/>
            <person name="Beletsky A.V."/>
            <person name="Kallistova A.Y."/>
            <person name="Dorofeev A.G."/>
            <person name="Nikolaev Y.Y."/>
            <person name="Pimenov N.V."/>
            <person name="Ravin N.V."/>
            <person name="Mardanov A.V."/>
        </authorList>
    </citation>
    <scope>NUCLEOTIDE SEQUENCE [LARGE SCALE GENOMIC DNA]</scope>
    <source>
        <strain evidence="1 2">Bin19</strain>
    </source>
</reference>
<dbReference type="Proteomes" id="UP000306324">
    <property type="component" value="Unassembled WGS sequence"/>
</dbReference>